<accession>A0A5A7RCK7</accession>
<name>A0A5A7RCK7_STRAF</name>
<keyword evidence="2" id="KW-0413">Isomerase</keyword>
<gene>
    <name evidence="2" type="ORF">STAS_31599</name>
</gene>
<dbReference type="GO" id="GO:0016853">
    <property type="term" value="F:isomerase activity"/>
    <property type="evidence" value="ECO:0007669"/>
    <property type="project" value="UniProtKB-KW"/>
</dbReference>
<evidence type="ECO:0000313" key="3">
    <source>
        <dbReference type="Proteomes" id="UP000325081"/>
    </source>
</evidence>
<proteinExistence type="predicted"/>
<dbReference type="EMBL" id="BKCP01010848">
    <property type="protein sequence ID" value="GER54034.1"/>
    <property type="molecule type" value="Genomic_DNA"/>
</dbReference>
<evidence type="ECO:0000256" key="1">
    <source>
        <dbReference type="SAM" id="MobiDB-lite"/>
    </source>
</evidence>
<sequence length="114" mass="12939">MDKDYNDDEPPSDFPASSESLDPTDMLACLRPGWARWSLHLKEPACVVGEHRQLFRTLAVFLRLTGDDGMDRDGVLLVSIDRFWKKLWDLSEFSIFVLGFSAILKPTLTEGAFC</sequence>
<dbReference type="Proteomes" id="UP000325081">
    <property type="component" value="Unassembled WGS sequence"/>
</dbReference>
<comment type="caution">
    <text evidence="2">The sequence shown here is derived from an EMBL/GenBank/DDBJ whole genome shotgun (WGS) entry which is preliminary data.</text>
</comment>
<keyword evidence="3" id="KW-1185">Reference proteome</keyword>
<organism evidence="2 3">
    <name type="scientific">Striga asiatica</name>
    <name type="common">Asiatic witchweed</name>
    <name type="synonym">Buchnera asiatica</name>
    <dbReference type="NCBI Taxonomy" id="4170"/>
    <lineage>
        <taxon>Eukaryota</taxon>
        <taxon>Viridiplantae</taxon>
        <taxon>Streptophyta</taxon>
        <taxon>Embryophyta</taxon>
        <taxon>Tracheophyta</taxon>
        <taxon>Spermatophyta</taxon>
        <taxon>Magnoliopsida</taxon>
        <taxon>eudicotyledons</taxon>
        <taxon>Gunneridae</taxon>
        <taxon>Pentapetalae</taxon>
        <taxon>asterids</taxon>
        <taxon>lamiids</taxon>
        <taxon>Lamiales</taxon>
        <taxon>Orobanchaceae</taxon>
        <taxon>Buchnereae</taxon>
        <taxon>Striga</taxon>
    </lineage>
</organism>
<feature type="compositionally biased region" description="Acidic residues" evidence="1">
    <location>
        <begin position="1"/>
        <end position="11"/>
    </location>
</feature>
<protein>
    <submittedName>
        <fullName evidence="2">Uronate isomerase</fullName>
    </submittedName>
</protein>
<dbReference type="AlphaFoldDB" id="A0A5A7RCK7"/>
<evidence type="ECO:0000313" key="2">
    <source>
        <dbReference type="EMBL" id="GER54034.1"/>
    </source>
</evidence>
<reference evidence="3" key="1">
    <citation type="journal article" date="2019" name="Curr. Biol.">
        <title>Genome Sequence of Striga asiatica Provides Insight into the Evolution of Plant Parasitism.</title>
        <authorList>
            <person name="Yoshida S."/>
            <person name="Kim S."/>
            <person name="Wafula E.K."/>
            <person name="Tanskanen J."/>
            <person name="Kim Y.M."/>
            <person name="Honaas L."/>
            <person name="Yang Z."/>
            <person name="Spallek T."/>
            <person name="Conn C.E."/>
            <person name="Ichihashi Y."/>
            <person name="Cheong K."/>
            <person name="Cui S."/>
            <person name="Der J.P."/>
            <person name="Gundlach H."/>
            <person name="Jiao Y."/>
            <person name="Hori C."/>
            <person name="Ishida J.K."/>
            <person name="Kasahara H."/>
            <person name="Kiba T."/>
            <person name="Kim M.S."/>
            <person name="Koo N."/>
            <person name="Laohavisit A."/>
            <person name="Lee Y.H."/>
            <person name="Lumba S."/>
            <person name="McCourt P."/>
            <person name="Mortimer J.C."/>
            <person name="Mutuku J.M."/>
            <person name="Nomura T."/>
            <person name="Sasaki-Sekimoto Y."/>
            <person name="Seto Y."/>
            <person name="Wang Y."/>
            <person name="Wakatake T."/>
            <person name="Sakakibara H."/>
            <person name="Demura T."/>
            <person name="Yamaguchi S."/>
            <person name="Yoneyama K."/>
            <person name="Manabe R.I."/>
            <person name="Nelson D.C."/>
            <person name="Schulman A.H."/>
            <person name="Timko M.P."/>
            <person name="dePamphilis C.W."/>
            <person name="Choi D."/>
            <person name="Shirasu K."/>
        </authorList>
    </citation>
    <scope>NUCLEOTIDE SEQUENCE [LARGE SCALE GENOMIC DNA]</scope>
    <source>
        <strain evidence="3">cv. UVA1</strain>
    </source>
</reference>
<feature type="region of interest" description="Disordered" evidence="1">
    <location>
        <begin position="1"/>
        <end position="23"/>
    </location>
</feature>